<comment type="caution">
    <text evidence="2">The sequence shown here is derived from an EMBL/GenBank/DDBJ whole genome shotgun (WGS) entry which is preliminary data.</text>
</comment>
<dbReference type="EMBL" id="BGPR01003034">
    <property type="protein sequence ID" value="GBM82784.1"/>
    <property type="molecule type" value="Genomic_DNA"/>
</dbReference>
<accession>A0A4Y2IYS0</accession>
<evidence type="ECO:0000256" key="1">
    <source>
        <dbReference type="SAM" id="MobiDB-lite"/>
    </source>
</evidence>
<name>A0A4Y2IYS0_ARAVE</name>
<gene>
    <name evidence="2" type="ORF">AVEN_10413_1</name>
</gene>
<feature type="region of interest" description="Disordered" evidence="1">
    <location>
        <begin position="152"/>
        <end position="175"/>
    </location>
</feature>
<proteinExistence type="predicted"/>
<dbReference type="AlphaFoldDB" id="A0A4Y2IYS0"/>
<sequence length="175" mass="19927">MISCYDEIQVPSQSEIKSYDITFSKILSPSFIHWFSIPSPCELHLFTTRSHVASPFITAWYIRSTFRPIPFSYALSRVGTKITKHLDFTILWRPPVENPQRVWDSKESLLAQSDCPCGCEEDGQKQANEACGCEEDGQRRIPRWTWSGCEEATGREDLDGSQVRAEEGTAESMNL</sequence>
<dbReference type="Proteomes" id="UP000499080">
    <property type="component" value="Unassembled WGS sequence"/>
</dbReference>
<evidence type="ECO:0000313" key="2">
    <source>
        <dbReference type="EMBL" id="GBM82784.1"/>
    </source>
</evidence>
<protein>
    <submittedName>
        <fullName evidence="2">Uncharacterized protein</fullName>
    </submittedName>
</protein>
<reference evidence="2 3" key="1">
    <citation type="journal article" date="2019" name="Sci. Rep.">
        <title>Orb-weaving spider Araneus ventricosus genome elucidates the spidroin gene catalogue.</title>
        <authorList>
            <person name="Kono N."/>
            <person name="Nakamura H."/>
            <person name="Ohtoshi R."/>
            <person name="Moran D.A.P."/>
            <person name="Shinohara A."/>
            <person name="Yoshida Y."/>
            <person name="Fujiwara M."/>
            <person name="Mori M."/>
            <person name="Tomita M."/>
            <person name="Arakawa K."/>
        </authorList>
    </citation>
    <scope>NUCLEOTIDE SEQUENCE [LARGE SCALE GENOMIC DNA]</scope>
</reference>
<evidence type="ECO:0000313" key="3">
    <source>
        <dbReference type="Proteomes" id="UP000499080"/>
    </source>
</evidence>
<keyword evidence="3" id="KW-1185">Reference proteome</keyword>
<organism evidence="2 3">
    <name type="scientific">Araneus ventricosus</name>
    <name type="common">Orbweaver spider</name>
    <name type="synonym">Epeira ventricosa</name>
    <dbReference type="NCBI Taxonomy" id="182803"/>
    <lineage>
        <taxon>Eukaryota</taxon>
        <taxon>Metazoa</taxon>
        <taxon>Ecdysozoa</taxon>
        <taxon>Arthropoda</taxon>
        <taxon>Chelicerata</taxon>
        <taxon>Arachnida</taxon>
        <taxon>Araneae</taxon>
        <taxon>Araneomorphae</taxon>
        <taxon>Entelegynae</taxon>
        <taxon>Araneoidea</taxon>
        <taxon>Araneidae</taxon>
        <taxon>Araneus</taxon>
    </lineage>
</organism>